<evidence type="ECO:0000256" key="1">
    <source>
        <dbReference type="SAM" id="Coils"/>
    </source>
</evidence>
<accession>A0A8H6AL44</accession>
<dbReference type="SUPFAM" id="SSF56112">
    <property type="entry name" value="Protein kinase-like (PK-like)"/>
    <property type="match status" value="1"/>
</dbReference>
<evidence type="ECO:0000259" key="2">
    <source>
        <dbReference type="PROSITE" id="PS50011"/>
    </source>
</evidence>
<dbReference type="GO" id="GO:0005524">
    <property type="term" value="F:ATP binding"/>
    <property type="evidence" value="ECO:0007669"/>
    <property type="project" value="InterPro"/>
</dbReference>
<keyword evidence="4" id="KW-1185">Reference proteome</keyword>
<dbReference type="Gene3D" id="1.10.510.10">
    <property type="entry name" value="Transferase(Phosphotransferase) domain 1"/>
    <property type="match status" value="1"/>
</dbReference>
<dbReference type="OrthoDB" id="4062651at2759"/>
<comment type="caution">
    <text evidence="3">The sequence shown here is derived from an EMBL/GenBank/DDBJ whole genome shotgun (WGS) entry which is preliminary data.</text>
</comment>
<dbReference type="Proteomes" id="UP000531561">
    <property type="component" value="Unassembled WGS sequence"/>
</dbReference>
<gene>
    <name evidence="3" type="ORF">Bfra_011138</name>
</gene>
<feature type="domain" description="Protein kinase" evidence="2">
    <location>
        <begin position="59"/>
        <end position="469"/>
    </location>
</feature>
<sequence>MRTYDSRGLEHPGRALIPGWRRQAQLEFLLRIIKSYNLELTRYKFSGDVEVLDIENDMYENIKLLGNDGYLPTDIVKLAHRLQREARPTRGIFRLFQFAFQVVTGSDFDVRLLNNRWSDKMAAKNRIDGLDSKVLDERNKARYNALVDMKNHCQPDRGQNDNANSLKELLDWAERDMKNIQGRESLTLDAATIRKEAEELRKRLQAYKREDAERLQAESERRACRYAEGKKFVIKNCLKGDFEYQQKLQAPLASHPNLRTIMDTIPEFELSIIHEGMKIFYVVHHIEPNNILIDYEETADKLLQVKSIRVSDPEDPIILSPGKGMVGGKLGNQFWRSLKSWCKAKQSVSSDIFSIGIVAIYIIDKQMIFYDSLRSENFVDGEAWNQIIMRHISFFWVQDNYLAFLDHIGEDNPFFDRVIDMVNDFNGPMTPVQKWSYLDAELRDLVVNMTRLDPASSLSAREALQHSFFGDDRKY</sequence>
<dbReference type="InterPro" id="IPR011009">
    <property type="entry name" value="Kinase-like_dom_sf"/>
</dbReference>
<organism evidence="3 4">
    <name type="scientific">Botrytis fragariae</name>
    <dbReference type="NCBI Taxonomy" id="1964551"/>
    <lineage>
        <taxon>Eukaryota</taxon>
        <taxon>Fungi</taxon>
        <taxon>Dikarya</taxon>
        <taxon>Ascomycota</taxon>
        <taxon>Pezizomycotina</taxon>
        <taxon>Leotiomycetes</taxon>
        <taxon>Helotiales</taxon>
        <taxon>Sclerotiniaceae</taxon>
        <taxon>Botrytis</taxon>
    </lineage>
</organism>
<dbReference type="GeneID" id="59265160"/>
<dbReference type="EMBL" id="JABFCT010000017">
    <property type="protein sequence ID" value="KAF5869331.1"/>
    <property type="molecule type" value="Genomic_DNA"/>
</dbReference>
<evidence type="ECO:0000313" key="3">
    <source>
        <dbReference type="EMBL" id="KAF5869331.1"/>
    </source>
</evidence>
<dbReference type="GO" id="GO:0004672">
    <property type="term" value="F:protein kinase activity"/>
    <property type="evidence" value="ECO:0007669"/>
    <property type="project" value="InterPro"/>
</dbReference>
<name>A0A8H6AL44_9HELO</name>
<proteinExistence type="predicted"/>
<evidence type="ECO:0000313" key="4">
    <source>
        <dbReference type="Proteomes" id="UP000531561"/>
    </source>
</evidence>
<dbReference type="RefSeq" id="XP_037188280.1">
    <property type="nucleotide sequence ID" value="XM_037341468.1"/>
</dbReference>
<dbReference type="PROSITE" id="PS50011">
    <property type="entry name" value="PROTEIN_KINASE_DOM"/>
    <property type="match status" value="1"/>
</dbReference>
<reference evidence="3 4" key="1">
    <citation type="journal article" date="2020" name="Phytopathology">
        <title>A high-quality genome resource of Botrytis fragariae, a new and rapidly spreading fungal pathogen causing strawberry gray mold in the U.S.A.</title>
        <authorList>
            <person name="Wu Y."/>
            <person name="Saski C.A."/>
            <person name="Schnabel G."/>
            <person name="Xiao S."/>
            <person name="Hu M."/>
        </authorList>
    </citation>
    <scope>NUCLEOTIDE SEQUENCE [LARGE SCALE GENOMIC DNA]</scope>
    <source>
        <strain evidence="3 4">BVB16</strain>
    </source>
</reference>
<dbReference type="AlphaFoldDB" id="A0A8H6AL44"/>
<protein>
    <recommendedName>
        <fullName evidence="2">Protein kinase domain-containing protein</fullName>
    </recommendedName>
</protein>
<feature type="coiled-coil region" evidence="1">
    <location>
        <begin position="163"/>
        <end position="210"/>
    </location>
</feature>
<keyword evidence="1" id="KW-0175">Coiled coil</keyword>
<dbReference type="InterPro" id="IPR000719">
    <property type="entry name" value="Prot_kinase_dom"/>
</dbReference>